<name>A0A1G6KS16_9GAMM</name>
<dbReference type="SUPFAM" id="SSF51126">
    <property type="entry name" value="Pectin lyase-like"/>
    <property type="match status" value="1"/>
</dbReference>
<protein>
    <submittedName>
        <fullName evidence="3">Acinetobacter rhombotarget A</fullName>
    </submittedName>
</protein>
<sequence>MLKQSIVAGLLCLSGQAFANITVTTTEDVVKDDDQCSLREAITYANEYLTAKADETESEKATREAIKNAGYNGCGDENATASILLTAKETYTLNAEVKITSALTIQTESTVFNAEATAIGLENATIKAAGQHRLFNVNDGDADISQITVKFTQVNLQGCGSDTICAAQGGIIFNRENLTLEHVKLFDGFANEGGAIYSDGIITGTNGNSASFVNITNSLVQNNKAQQGAVLYIGQPLFYLKNSVFRNNTSTASGASMIYSATKFNDETTNSGTFTRVSYLSNSTLFKNTGFLLNVRDGVYVNNVTAVDNAKGFYLDAPNEKAHIANSIVVNQSTDCSYSSSDKSFSMNNLVGSSCKSGEDGNRNIFISSLSHNKLFAGDSSEGSCDRPPADGLLCPYSTPNEYFLGYFKPRLLSAYSVLTDSPIVNRGRLFSDGTDLGVFSCEGQDQRGFTRASSVHCDIGAIELVISPEVIYRVGQDINYGDVAEMSIVDSLADGELLPAEECAAILGADTAPDGTPWQVGCLRVEQSSATPESKGTLTLDADGKLIYRPNSNYHGLDEFNLRVITTGSRFSDAETDRDIVVPVRIVQSPEDNFESKKVKVSGGGIGYSIFALLMIALGRTALRKKKA</sequence>
<accession>A0A1G6KS16</accession>
<dbReference type="Proteomes" id="UP000242317">
    <property type="component" value="Unassembled WGS sequence"/>
</dbReference>
<gene>
    <name evidence="3" type="ORF">SAMN05421749_104166</name>
</gene>
<keyword evidence="1" id="KW-0472">Membrane</keyword>
<keyword evidence="1" id="KW-0812">Transmembrane</keyword>
<feature type="signal peptide" evidence="2">
    <location>
        <begin position="1"/>
        <end position="19"/>
    </location>
</feature>
<dbReference type="Pfam" id="PF17963">
    <property type="entry name" value="Big_9"/>
    <property type="match status" value="1"/>
</dbReference>
<evidence type="ECO:0000313" key="4">
    <source>
        <dbReference type="Proteomes" id="UP000242317"/>
    </source>
</evidence>
<dbReference type="EMBL" id="FMYK01000004">
    <property type="protein sequence ID" value="SDC33869.1"/>
    <property type="molecule type" value="Genomic_DNA"/>
</dbReference>
<feature type="transmembrane region" description="Helical" evidence="1">
    <location>
        <begin position="606"/>
        <end position="624"/>
    </location>
</feature>
<dbReference type="RefSeq" id="WP_092619225.1">
    <property type="nucleotide sequence ID" value="NZ_FMYK01000004.1"/>
</dbReference>
<organism evidence="3 4">
    <name type="scientific">Acinetobacter marinus</name>
    <dbReference type="NCBI Taxonomy" id="281375"/>
    <lineage>
        <taxon>Bacteria</taxon>
        <taxon>Pseudomonadati</taxon>
        <taxon>Pseudomonadota</taxon>
        <taxon>Gammaproteobacteria</taxon>
        <taxon>Moraxellales</taxon>
        <taxon>Moraxellaceae</taxon>
        <taxon>Acinetobacter</taxon>
    </lineage>
</organism>
<keyword evidence="2" id="KW-0732">Signal</keyword>
<reference evidence="4" key="1">
    <citation type="submission" date="2016-09" db="EMBL/GenBank/DDBJ databases">
        <authorList>
            <person name="Varghese N."/>
            <person name="Submissions S."/>
        </authorList>
    </citation>
    <scope>NUCLEOTIDE SEQUENCE [LARGE SCALE GENOMIC DNA]</scope>
    <source>
        <strain evidence="4">ANC 3699</strain>
    </source>
</reference>
<keyword evidence="1" id="KW-1133">Transmembrane helix</keyword>
<evidence type="ECO:0000256" key="1">
    <source>
        <dbReference type="SAM" id="Phobius"/>
    </source>
</evidence>
<dbReference type="InterPro" id="IPR026454">
    <property type="entry name" value="Rhombotarget_A"/>
</dbReference>
<dbReference type="InterPro" id="IPR059226">
    <property type="entry name" value="Choice_anch_Q_dom"/>
</dbReference>
<proteinExistence type="predicted"/>
<keyword evidence="4" id="KW-1185">Reference proteome</keyword>
<evidence type="ECO:0000256" key="2">
    <source>
        <dbReference type="SAM" id="SignalP"/>
    </source>
</evidence>
<evidence type="ECO:0000313" key="3">
    <source>
        <dbReference type="EMBL" id="SDC33869.1"/>
    </source>
</evidence>
<dbReference type="OrthoDB" id="6712914at2"/>
<dbReference type="InterPro" id="IPR011050">
    <property type="entry name" value="Pectin_lyase_fold/virulence"/>
</dbReference>
<feature type="chain" id="PRO_5017241240" evidence="2">
    <location>
        <begin position="20"/>
        <end position="629"/>
    </location>
</feature>
<dbReference type="NCBIfam" id="TIGR04214">
    <property type="entry name" value="CSLREA_Nterm"/>
    <property type="match status" value="1"/>
</dbReference>
<dbReference type="InterPro" id="IPR012334">
    <property type="entry name" value="Pectin_lyas_fold"/>
</dbReference>
<dbReference type="InterPro" id="IPR026457">
    <property type="entry name" value="CSLREA_Nterm"/>
</dbReference>
<dbReference type="NCBIfam" id="NF041518">
    <property type="entry name" value="choice_anch_Q"/>
    <property type="match status" value="1"/>
</dbReference>
<dbReference type="NCBIfam" id="TIGR04212">
    <property type="entry name" value="GlyGly_RbtA"/>
    <property type="match status" value="1"/>
</dbReference>
<dbReference type="AlphaFoldDB" id="A0A1G6KS16"/>
<dbReference type="Gene3D" id="2.160.20.10">
    <property type="entry name" value="Single-stranded right-handed beta-helix, Pectin lyase-like"/>
    <property type="match status" value="1"/>
</dbReference>